<keyword evidence="5 7" id="KW-1133">Transmembrane helix</keyword>
<dbReference type="GO" id="GO:0005886">
    <property type="term" value="C:plasma membrane"/>
    <property type="evidence" value="ECO:0007669"/>
    <property type="project" value="UniProtKB-SubCell"/>
</dbReference>
<accession>A0A1M7B546</accession>
<comment type="similarity">
    <text evidence="2">Belongs to the MgtC/SapB family.</text>
</comment>
<dbReference type="STRING" id="1055723.SAMN05216293_3580"/>
<reference evidence="10 11" key="1">
    <citation type="submission" date="2016-11" db="EMBL/GenBank/DDBJ databases">
        <authorList>
            <person name="Varghese N."/>
            <person name="Submissions S."/>
        </authorList>
    </citation>
    <scope>NUCLEOTIDE SEQUENCE [LARGE SCALE GENOMIC DNA]</scope>
    <source>
        <strain evidence="10 11">CGMCC 1.12174</strain>
        <strain evidence="9 12">DSM 26351</strain>
    </source>
</reference>
<dbReference type="EMBL" id="FRAT01000011">
    <property type="protein sequence ID" value="SHL50067.1"/>
    <property type="molecule type" value="Genomic_DNA"/>
</dbReference>
<evidence type="ECO:0000256" key="1">
    <source>
        <dbReference type="ARBA" id="ARBA00004651"/>
    </source>
</evidence>
<dbReference type="Proteomes" id="UP000198940">
    <property type="component" value="Unassembled WGS sequence"/>
</dbReference>
<dbReference type="Pfam" id="PF02308">
    <property type="entry name" value="MgtC"/>
    <property type="match status" value="1"/>
</dbReference>
<dbReference type="PANTHER" id="PTHR33778">
    <property type="entry name" value="PROTEIN MGTC"/>
    <property type="match status" value="1"/>
</dbReference>
<evidence type="ECO:0000256" key="3">
    <source>
        <dbReference type="ARBA" id="ARBA00022475"/>
    </source>
</evidence>
<evidence type="ECO:0000256" key="5">
    <source>
        <dbReference type="ARBA" id="ARBA00022989"/>
    </source>
</evidence>
<organism evidence="10 11">
    <name type="scientific">Flagellimonas taeanensis</name>
    <dbReference type="NCBI Taxonomy" id="1005926"/>
    <lineage>
        <taxon>Bacteria</taxon>
        <taxon>Pseudomonadati</taxon>
        <taxon>Bacteroidota</taxon>
        <taxon>Flavobacteriia</taxon>
        <taxon>Flavobacteriales</taxon>
        <taxon>Flavobacteriaceae</taxon>
        <taxon>Flagellimonas</taxon>
    </lineage>
</organism>
<evidence type="ECO:0000313" key="10">
    <source>
        <dbReference type="EMBL" id="SHL50067.1"/>
    </source>
</evidence>
<name>A0A1M7B546_9FLAO</name>
<evidence type="ECO:0000313" key="9">
    <source>
        <dbReference type="EMBL" id="SFC37720.1"/>
    </source>
</evidence>
<keyword evidence="6 7" id="KW-0472">Membrane</keyword>
<keyword evidence="4 7" id="KW-0812">Transmembrane</keyword>
<comment type="subcellular location">
    <subcellularLocation>
        <location evidence="1">Cell membrane</location>
        <topology evidence="1">Multi-pass membrane protein</topology>
    </subcellularLocation>
</comment>
<evidence type="ECO:0000256" key="6">
    <source>
        <dbReference type="ARBA" id="ARBA00023136"/>
    </source>
</evidence>
<keyword evidence="3" id="KW-1003">Cell membrane</keyword>
<gene>
    <name evidence="9" type="ORF">SAMN04487891_11024</name>
    <name evidence="10" type="ORF">SAMN05216293_3580</name>
</gene>
<feature type="transmembrane region" description="Helical" evidence="7">
    <location>
        <begin position="79"/>
        <end position="98"/>
    </location>
</feature>
<dbReference type="PANTHER" id="PTHR33778:SF1">
    <property type="entry name" value="MAGNESIUM TRANSPORTER YHID-RELATED"/>
    <property type="match status" value="1"/>
</dbReference>
<feature type="transmembrane region" description="Helical" evidence="7">
    <location>
        <begin position="26"/>
        <end position="43"/>
    </location>
</feature>
<evidence type="ECO:0000256" key="2">
    <source>
        <dbReference type="ARBA" id="ARBA00009298"/>
    </source>
</evidence>
<feature type="transmembrane region" description="Helical" evidence="7">
    <location>
        <begin position="55"/>
        <end position="73"/>
    </location>
</feature>
<dbReference type="Proteomes" id="UP000184031">
    <property type="component" value="Unassembled WGS sequence"/>
</dbReference>
<dbReference type="PRINTS" id="PR01837">
    <property type="entry name" value="MGTCSAPBPROT"/>
</dbReference>
<evidence type="ECO:0000313" key="11">
    <source>
        <dbReference type="Proteomes" id="UP000184031"/>
    </source>
</evidence>
<keyword evidence="12" id="KW-1185">Reference proteome</keyword>
<dbReference type="InterPro" id="IPR003416">
    <property type="entry name" value="MgtC/SapB/SrpB/YhiD_fam"/>
</dbReference>
<proteinExistence type="inferred from homology"/>
<comment type="caution">
    <text evidence="10">The sequence shown here is derived from an EMBL/GenBank/DDBJ whole genome shotgun (WGS) entry which is preliminary data.</text>
</comment>
<sequence length="157" mass="17164">MRTSPRKRNLKHITFYDMDLQTEITLIPRLLVALLLGFLIGLDREIHGHDAGIRTYASVCLGAALLTIINTHIEVADQTRIVANIVSGIGFLGAGIIFRDSSKNTISGLTTAATIWASAGVGIAIGYGMYLIGITSTFLIILLLVSHHFPFFKKKKR</sequence>
<evidence type="ECO:0000259" key="8">
    <source>
        <dbReference type="Pfam" id="PF02308"/>
    </source>
</evidence>
<feature type="transmembrane region" description="Helical" evidence="7">
    <location>
        <begin position="131"/>
        <end position="152"/>
    </location>
</feature>
<evidence type="ECO:0000256" key="7">
    <source>
        <dbReference type="SAM" id="Phobius"/>
    </source>
</evidence>
<dbReference type="InterPro" id="IPR049177">
    <property type="entry name" value="MgtC_SapB_SrpB_YhiD_N"/>
</dbReference>
<evidence type="ECO:0000256" key="4">
    <source>
        <dbReference type="ARBA" id="ARBA00022692"/>
    </source>
</evidence>
<feature type="domain" description="MgtC/SapB/SrpB/YhiD N-terminal" evidence="8">
    <location>
        <begin position="30"/>
        <end position="146"/>
    </location>
</feature>
<dbReference type="EMBL" id="FOKU01000010">
    <property type="protein sequence ID" value="SFC37720.1"/>
    <property type="molecule type" value="Genomic_DNA"/>
</dbReference>
<protein>
    <submittedName>
        <fullName evidence="10">Mg2+ transporter-C (MgtC) family protein</fullName>
    </submittedName>
</protein>
<dbReference type="AlphaFoldDB" id="A0A1M7B546"/>
<evidence type="ECO:0000313" key="12">
    <source>
        <dbReference type="Proteomes" id="UP000198940"/>
    </source>
</evidence>